<keyword evidence="1" id="KW-0732">Signal</keyword>
<name>Q8L4A6_ORYSJ</name>
<accession>Q8L4A6</accession>
<evidence type="ECO:0000313" key="3">
    <source>
        <dbReference type="EMBL" id="BAC10034.1"/>
    </source>
</evidence>
<evidence type="ECO:0000313" key="4">
    <source>
        <dbReference type="Proteomes" id="UP000000763"/>
    </source>
</evidence>
<evidence type="ECO:0000313" key="2">
    <source>
        <dbReference type="EMBL" id="BAC07125.1"/>
    </source>
</evidence>
<feature type="chain" id="PRO_5010146360" evidence="1">
    <location>
        <begin position="20"/>
        <end position="102"/>
    </location>
</feature>
<dbReference type="AlphaFoldDB" id="Q8L4A6"/>
<feature type="signal peptide" evidence="1">
    <location>
        <begin position="1"/>
        <end position="19"/>
    </location>
</feature>
<reference evidence="4" key="3">
    <citation type="journal article" date="2005" name="Nature">
        <title>The map-based sequence of the rice genome.</title>
        <authorList>
            <consortium name="International rice genome sequencing project (IRGSP)"/>
            <person name="Matsumoto T."/>
            <person name="Wu J."/>
            <person name="Kanamori H."/>
            <person name="Katayose Y."/>
            <person name="Fujisawa M."/>
            <person name="Namiki N."/>
            <person name="Mizuno H."/>
            <person name="Yamamoto K."/>
            <person name="Antonio B.A."/>
            <person name="Baba T."/>
            <person name="Sakata K."/>
            <person name="Nagamura Y."/>
            <person name="Aoki H."/>
            <person name="Arikawa K."/>
            <person name="Arita K."/>
            <person name="Bito T."/>
            <person name="Chiden Y."/>
            <person name="Fujitsuka N."/>
            <person name="Fukunaka R."/>
            <person name="Hamada M."/>
            <person name="Harada C."/>
            <person name="Hayashi A."/>
            <person name="Hijishita S."/>
            <person name="Honda M."/>
            <person name="Hosokawa S."/>
            <person name="Ichikawa Y."/>
            <person name="Idonuma A."/>
            <person name="Iijima M."/>
            <person name="Ikeda M."/>
            <person name="Ikeno M."/>
            <person name="Ito K."/>
            <person name="Ito S."/>
            <person name="Ito T."/>
            <person name="Ito Y."/>
            <person name="Ito Y."/>
            <person name="Iwabuchi A."/>
            <person name="Kamiya K."/>
            <person name="Karasawa W."/>
            <person name="Kurita K."/>
            <person name="Katagiri S."/>
            <person name="Kikuta A."/>
            <person name="Kobayashi H."/>
            <person name="Kobayashi N."/>
            <person name="Machita K."/>
            <person name="Maehara T."/>
            <person name="Masukawa M."/>
            <person name="Mizubayashi T."/>
            <person name="Mukai Y."/>
            <person name="Nagasaki H."/>
            <person name="Nagata Y."/>
            <person name="Naito S."/>
            <person name="Nakashima M."/>
            <person name="Nakama Y."/>
            <person name="Nakamichi Y."/>
            <person name="Nakamura M."/>
            <person name="Meguro A."/>
            <person name="Negishi M."/>
            <person name="Ohta I."/>
            <person name="Ohta T."/>
            <person name="Okamoto M."/>
            <person name="Ono N."/>
            <person name="Saji S."/>
            <person name="Sakaguchi M."/>
            <person name="Sakai K."/>
            <person name="Shibata M."/>
            <person name="Shimokawa T."/>
            <person name="Song J."/>
            <person name="Takazaki Y."/>
            <person name="Terasawa K."/>
            <person name="Tsugane M."/>
            <person name="Tsuji K."/>
            <person name="Ueda S."/>
            <person name="Waki K."/>
            <person name="Yamagata H."/>
            <person name="Yamamoto M."/>
            <person name="Yamamoto S."/>
            <person name="Yamane H."/>
            <person name="Yoshiki S."/>
            <person name="Yoshihara R."/>
            <person name="Yukawa K."/>
            <person name="Zhong H."/>
            <person name="Yano M."/>
            <person name="Yuan Q."/>
            <person name="Ouyang S."/>
            <person name="Liu J."/>
            <person name="Jones K.M."/>
            <person name="Gansberger K."/>
            <person name="Moffat K."/>
            <person name="Hill J."/>
            <person name="Bera J."/>
            <person name="Fadrosh D."/>
            <person name="Jin S."/>
            <person name="Johri S."/>
            <person name="Kim M."/>
            <person name="Overton L."/>
            <person name="Reardon M."/>
            <person name="Tsitrin T."/>
            <person name="Vuong H."/>
            <person name="Weaver B."/>
            <person name="Ciecko A."/>
            <person name="Tallon L."/>
            <person name="Jackson J."/>
            <person name="Pai G."/>
            <person name="Aken S.V."/>
            <person name="Utterback T."/>
            <person name="Reidmuller S."/>
            <person name="Feldblyum T."/>
            <person name="Hsiao J."/>
            <person name="Zismann V."/>
            <person name="Iobst S."/>
            <person name="de Vazeille A.R."/>
            <person name="Buell C.R."/>
            <person name="Ying K."/>
            <person name="Li Y."/>
            <person name="Lu T."/>
            <person name="Huang Y."/>
            <person name="Zhao Q."/>
            <person name="Feng Q."/>
            <person name="Zhang L."/>
            <person name="Zhu J."/>
            <person name="Weng Q."/>
            <person name="Mu J."/>
            <person name="Lu Y."/>
            <person name="Fan D."/>
            <person name="Liu Y."/>
            <person name="Guan J."/>
            <person name="Zhang Y."/>
            <person name="Yu S."/>
            <person name="Liu X."/>
            <person name="Zhang Y."/>
            <person name="Hong G."/>
            <person name="Han B."/>
            <person name="Choisne N."/>
            <person name="Demange N."/>
            <person name="Orjeda G."/>
            <person name="Samain S."/>
            <person name="Cattolico L."/>
            <person name="Pelletier E."/>
            <person name="Couloux A."/>
            <person name="Segurens B."/>
            <person name="Wincker P."/>
            <person name="D'Hont A."/>
            <person name="Scarpelli C."/>
            <person name="Weissenbach J."/>
            <person name="Salanoubat M."/>
            <person name="Quetier F."/>
            <person name="Yu Y."/>
            <person name="Kim H.R."/>
            <person name="Rambo T."/>
            <person name="Currie J."/>
            <person name="Collura K."/>
            <person name="Luo M."/>
            <person name="Yang T."/>
            <person name="Ammiraju J.S.S."/>
            <person name="Engler F."/>
            <person name="Soderlund C."/>
            <person name="Wing R.A."/>
            <person name="Palmer L.E."/>
            <person name="de la Bastide M."/>
            <person name="Spiegel L."/>
            <person name="Nascimento L."/>
            <person name="Zutavern T."/>
            <person name="O'Shaughnessy A."/>
            <person name="Dike S."/>
            <person name="Dedhia N."/>
            <person name="Preston R."/>
            <person name="Balija V."/>
            <person name="McCombie W.R."/>
            <person name="Chow T."/>
            <person name="Chen H."/>
            <person name="Chung M."/>
            <person name="Chen C."/>
            <person name="Shaw J."/>
            <person name="Wu H."/>
            <person name="Hsiao K."/>
            <person name="Chao Y."/>
            <person name="Chu M."/>
            <person name="Cheng C."/>
            <person name="Hour A."/>
            <person name="Lee P."/>
            <person name="Lin S."/>
            <person name="Lin Y."/>
            <person name="Liou J."/>
            <person name="Liu S."/>
            <person name="Hsing Y."/>
            <person name="Raghuvanshi S."/>
            <person name="Mohanty A."/>
            <person name="Bharti A.K."/>
            <person name="Gaur A."/>
            <person name="Gupta V."/>
            <person name="Kumar D."/>
            <person name="Ravi V."/>
            <person name="Vij S."/>
            <person name="Kapur A."/>
            <person name="Khurana P."/>
            <person name="Khurana P."/>
            <person name="Khurana J.P."/>
            <person name="Tyagi A.K."/>
            <person name="Gaikwad K."/>
            <person name="Singh A."/>
            <person name="Dalal V."/>
            <person name="Srivastava S."/>
            <person name="Dixit A."/>
            <person name="Pal A.K."/>
            <person name="Ghazi I.A."/>
            <person name="Yadav M."/>
            <person name="Pandit A."/>
            <person name="Bhargava A."/>
            <person name="Sureshbabu K."/>
            <person name="Batra K."/>
            <person name="Sharma T.R."/>
            <person name="Mohapatra T."/>
            <person name="Singh N.K."/>
            <person name="Messing J."/>
            <person name="Nelson A.B."/>
            <person name="Fuks G."/>
            <person name="Kavchok S."/>
            <person name="Keizer G."/>
            <person name="Linton E."/>
            <person name="Llaca V."/>
            <person name="Song R."/>
            <person name="Tanyolac B."/>
            <person name="Young S."/>
            <person name="Ho-Il K."/>
            <person name="Hahn J.H."/>
            <person name="Sangsakoo G."/>
            <person name="Vanavichit A."/>
            <person name="de Mattos Luiz.A.T."/>
            <person name="Zimmer P.D."/>
            <person name="Malone G."/>
            <person name="Dellagostin O."/>
            <person name="de Oliveira A.C."/>
            <person name="Bevan M."/>
            <person name="Bancroft I."/>
            <person name="Minx P."/>
            <person name="Cordum H."/>
            <person name="Wilson R."/>
            <person name="Cheng Z."/>
            <person name="Jin W."/>
            <person name="Jiang J."/>
            <person name="Leong S.A."/>
            <person name="Iwama H."/>
            <person name="Gojobori T."/>
            <person name="Itoh T."/>
            <person name="Niimura Y."/>
            <person name="Fujii Y."/>
            <person name="Habara T."/>
            <person name="Sakai H."/>
            <person name="Sato Y."/>
            <person name="Wilson G."/>
            <person name="Kumar K."/>
            <person name="McCouch S."/>
            <person name="Juretic N."/>
            <person name="Hoen D."/>
            <person name="Wright S."/>
            <person name="Bruskiewich R."/>
            <person name="Bureau T."/>
            <person name="Miyao A."/>
            <person name="Hirochika H."/>
            <person name="Nishikawa T."/>
            <person name="Kadowaki K."/>
            <person name="Sugiura M."/>
            <person name="Burr B."/>
            <person name="Sasaki T."/>
        </authorList>
    </citation>
    <scope>NUCLEOTIDE SEQUENCE [LARGE SCALE GENOMIC DNA]</scope>
    <source>
        <strain evidence="4">cv. Nipponbare</strain>
    </source>
</reference>
<gene>
    <name evidence="2" type="primary">P0455H11.123</name>
    <name evidence="3" type="synonym">OJ1332_C12.107</name>
</gene>
<protein>
    <submittedName>
        <fullName evidence="2">Uncharacterized protein</fullName>
    </submittedName>
</protein>
<dbReference type="EMBL" id="AP004334">
    <property type="protein sequence ID" value="BAC07125.1"/>
    <property type="molecule type" value="Genomic_DNA"/>
</dbReference>
<organism evidence="2 4">
    <name type="scientific">Oryza sativa subsp. japonica</name>
    <name type="common">Rice</name>
    <dbReference type="NCBI Taxonomy" id="39947"/>
    <lineage>
        <taxon>Eukaryota</taxon>
        <taxon>Viridiplantae</taxon>
        <taxon>Streptophyta</taxon>
        <taxon>Embryophyta</taxon>
        <taxon>Tracheophyta</taxon>
        <taxon>Spermatophyta</taxon>
        <taxon>Magnoliopsida</taxon>
        <taxon>Liliopsida</taxon>
        <taxon>Poales</taxon>
        <taxon>Poaceae</taxon>
        <taxon>BOP clade</taxon>
        <taxon>Oryzoideae</taxon>
        <taxon>Oryzeae</taxon>
        <taxon>Oryzinae</taxon>
        <taxon>Oryza</taxon>
        <taxon>Oryza sativa</taxon>
    </lineage>
</organism>
<proteinExistence type="predicted"/>
<sequence>MTYICLFLVPILCVPGLASRPIVPGRPDRAGPAQRASGEAQARLGRRAMLGPGQKVVPWAGPSGLGPYGHLYLLMSSPSSMRRAVATMVDLGACDGFTSRAV</sequence>
<dbReference type="Proteomes" id="UP000000763">
    <property type="component" value="Chromosome 7"/>
</dbReference>
<evidence type="ECO:0000256" key="1">
    <source>
        <dbReference type="SAM" id="SignalP"/>
    </source>
</evidence>
<reference evidence="2" key="2">
    <citation type="submission" date="2001-11" db="EMBL/GenBank/DDBJ databases">
        <title>Oryza sativa nipponbare(GA3) genomic DNA, chromosome 7, PAC clone:P0455H11.</title>
        <authorList>
            <person name="Sasaki T."/>
            <person name="Matsumoto T."/>
            <person name="Yamamoto K."/>
        </authorList>
    </citation>
    <scope>NUCLEOTIDE SEQUENCE</scope>
</reference>
<reference evidence="3" key="1">
    <citation type="submission" date="2001-06" db="EMBL/GenBank/DDBJ databases">
        <title>Oryza sativa nipponbare(GA3) genomic DNA, chromosome 7, BAC clone:OJ1332_C12.</title>
        <authorList>
            <person name="Sasaki T."/>
            <person name="Matsumoto T."/>
            <person name="Yamamoto K."/>
        </authorList>
    </citation>
    <scope>NUCLEOTIDE SEQUENCE</scope>
</reference>
<reference evidence="4" key="4">
    <citation type="journal article" date="2008" name="Nucleic Acids Res.">
        <title>The rice annotation project database (RAP-DB): 2008 update.</title>
        <authorList>
            <consortium name="The rice annotation project (RAP)"/>
        </authorList>
    </citation>
    <scope>GENOME REANNOTATION</scope>
    <source>
        <strain evidence="4">cv. Nipponbare</strain>
    </source>
</reference>
<dbReference type="EMBL" id="AP003752">
    <property type="protein sequence ID" value="BAC10034.1"/>
    <property type="molecule type" value="Genomic_DNA"/>
</dbReference>